<dbReference type="PROSITE" id="PS50110">
    <property type="entry name" value="RESPONSE_REGULATORY"/>
    <property type="match status" value="1"/>
</dbReference>
<dbReference type="SMART" id="SM00387">
    <property type="entry name" value="HATPase_c"/>
    <property type="match status" value="1"/>
</dbReference>
<dbReference type="SUPFAM" id="SSF55874">
    <property type="entry name" value="ATPase domain of HSP90 chaperone/DNA topoisomerase II/histidine kinase"/>
    <property type="match status" value="1"/>
</dbReference>
<evidence type="ECO:0000256" key="2">
    <source>
        <dbReference type="ARBA" id="ARBA00012438"/>
    </source>
</evidence>
<organism evidence="6">
    <name type="scientific">Cyprideis torosa</name>
    <dbReference type="NCBI Taxonomy" id="163714"/>
    <lineage>
        <taxon>Eukaryota</taxon>
        <taxon>Metazoa</taxon>
        <taxon>Ecdysozoa</taxon>
        <taxon>Arthropoda</taxon>
        <taxon>Crustacea</taxon>
        <taxon>Oligostraca</taxon>
        <taxon>Ostracoda</taxon>
        <taxon>Podocopa</taxon>
        <taxon>Podocopida</taxon>
        <taxon>Cytherocopina</taxon>
        <taxon>Cytheroidea</taxon>
        <taxon>Cytherideidae</taxon>
        <taxon>Cyprideis</taxon>
    </lineage>
</organism>
<comment type="catalytic activity">
    <reaction evidence="1">
        <text>ATP + protein L-histidine = ADP + protein N-phospho-L-histidine.</text>
        <dbReference type="EC" id="2.7.13.3"/>
    </reaction>
</comment>
<keyword evidence="5" id="KW-0418">Kinase</keyword>
<name>A0A7R8WPR4_9CRUS</name>
<dbReference type="PANTHER" id="PTHR43547:SF2">
    <property type="entry name" value="HYBRID SIGNAL TRANSDUCTION HISTIDINE KINASE C"/>
    <property type="match status" value="1"/>
</dbReference>
<dbReference type="PROSITE" id="PS50109">
    <property type="entry name" value="HIS_KIN"/>
    <property type="match status" value="1"/>
</dbReference>
<dbReference type="SMART" id="SM00388">
    <property type="entry name" value="HisKA"/>
    <property type="match status" value="1"/>
</dbReference>
<evidence type="ECO:0000256" key="3">
    <source>
        <dbReference type="ARBA" id="ARBA00022553"/>
    </source>
</evidence>
<dbReference type="Pfam" id="PF00512">
    <property type="entry name" value="HisKA"/>
    <property type="match status" value="1"/>
</dbReference>
<dbReference type="InterPro" id="IPR036890">
    <property type="entry name" value="HATPase_C_sf"/>
</dbReference>
<dbReference type="CDD" id="cd00075">
    <property type="entry name" value="HATPase"/>
    <property type="match status" value="1"/>
</dbReference>
<dbReference type="InterPro" id="IPR001789">
    <property type="entry name" value="Sig_transdc_resp-reg_receiver"/>
</dbReference>
<dbReference type="InterPro" id="IPR003660">
    <property type="entry name" value="HAMP_dom"/>
</dbReference>
<evidence type="ECO:0000256" key="5">
    <source>
        <dbReference type="ARBA" id="ARBA00022777"/>
    </source>
</evidence>
<dbReference type="EC" id="2.7.13.3" evidence="2"/>
<accession>A0A7R8WPR4</accession>
<evidence type="ECO:0000256" key="1">
    <source>
        <dbReference type="ARBA" id="ARBA00000085"/>
    </source>
</evidence>
<dbReference type="PANTHER" id="PTHR43547">
    <property type="entry name" value="TWO-COMPONENT HISTIDINE KINASE"/>
    <property type="match status" value="1"/>
</dbReference>
<dbReference type="AlphaFoldDB" id="A0A7R8WPR4"/>
<evidence type="ECO:0000313" key="6">
    <source>
        <dbReference type="EMBL" id="CAD7235633.1"/>
    </source>
</evidence>
<dbReference type="SUPFAM" id="SSF47384">
    <property type="entry name" value="Homodimeric domain of signal transducing histidine kinase"/>
    <property type="match status" value="1"/>
</dbReference>
<dbReference type="Gene3D" id="1.10.287.130">
    <property type="match status" value="1"/>
</dbReference>
<dbReference type="InterPro" id="IPR005467">
    <property type="entry name" value="His_kinase_dom"/>
</dbReference>
<feature type="non-terminal residue" evidence="6">
    <location>
        <position position="394"/>
    </location>
</feature>
<keyword evidence="4" id="KW-0808">Transferase</keyword>
<dbReference type="SMART" id="SM00304">
    <property type="entry name" value="HAMP"/>
    <property type="match status" value="1"/>
</dbReference>
<dbReference type="GO" id="GO:0000155">
    <property type="term" value="F:phosphorelay sensor kinase activity"/>
    <property type="evidence" value="ECO:0007669"/>
    <property type="project" value="InterPro"/>
</dbReference>
<dbReference type="Pfam" id="PF00072">
    <property type="entry name" value="Response_reg"/>
    <property type="match status" value="1"/>
</dbReference>
<protein>
    <recommendedName>
        <fullName evidence="2">histidine kinase</fullName>
        <ecNumber evidence="2">2.7.13.3</ecNumber>
    </recommendedName>
</protein>
<reference evidence="6" key="1">
    <citation type="submission" date="2020-11" db="EMBL/GenBank/DDBJ databases">
        <authorList>
            <person name="Tran Van P."/>
        </authorList>
    </citation>
    <scope>NUCLEOTIDE SEQUENCE</scope>
</reference>
<dbReference type="InterPro" id="IPR003594">
    <property type="entry name" value="HATPase_dom"/>
</dbReference>
<proteinExistence type="predicted"/>
<dbReference type="SUPFAM" id="SSF52172">
    <property type="entry name" value="CheY-like"/>
    <property type="match status" value="1"/>
</dbReference>
<evidence type="ECO:0000256" key="4">
    <source>
        <dbReference type="ARBA" id="ARBA00022679"/>
    </source>
</evidence>
<dbReference type="CDD" id="cd00082">
    <property type="entry name" value="HisKA"/>
    <property type="match status" value="1"/>
</dbReference>
<gene>
    <name evidence="6" type="ORF">CTOB1V02_LOCUS13448</name>
</gene>
<dbReference type="OrthoDB" id="6409789at2759"/>
<dbReference type="Gene3D" id="3.30.565.10">
    <property type="entry name" value="Histidine kinase-like ATPase, C-terminal domain"/>
    <property type="match status" value="1"/>
</dbReference>
<dbReference type="Gene3D" id="3.40.50.2300">
    <property type="match status" value="1"/>
</dbReference>
<dbReference type="PROSITE" id="PS50885">
    <property type="entry name" value="HAMP"/>
    <property type="match status" value="1"/>
</dbReference>
<dbReference type="InterPro" id="IPR003661">
    <property type="entry name" value="HisK_dim/P_dom"/>
</dbReference>
<dbReference type="SMART" id="SM00448">
    <property type="entry name" value="REC"/>
    <property type="match status" value="1"/>
</dbReference>
<dbReference type="EMBL" id="OB673883">
    <property type="protein sequence ID" value="CAD7235633.1"/>
    <property type="molecule type" value="Genomic_DNA"/>
</dbReference>
<dbReference type="InterPro" id="IPR011006">
    <property type="entry name" value="CheY-like_superfamily"/>
</dbReference>
<sequence>MRLLVLEDDKTLGPWIEQGLSNSGHVVDLFTDGKDALIAATTTNYDVLVLDRMVPRLDGLSVLKALRQAKVTAPAIFLTALGEVEDRVEGLRAGGDDYLVKPFAFSELIARIEAITRRGTSNEEQSSVLEAGDIMIDLHKRTCTRQAGLWIARRNQARLDKISIGLAEVSQGQLNSRINLPGPSDDLSLLANRIDETTARLETTMTQMRVQTANIAHDLRTPLARLRAVLEERHTALTERNEPVSEGVLEDALDQIDQIVDTFNALLRIARIESGEQKSSFKSVSLGALVDNVRDTFGPVIEDRGQTLSVDQKHPAHVTGDPDMIIQLFGNLIQNALRYGAEGQNISLVVDGTELSVSDQGPGIPIEERERVLQPLYQLEAQRQGEGYGLGLAL</sequence>
<dbReference type="Pfam" id="PF02518">
    <property type="entry name" value="HATPase_c"/>
    <property type="match status" value="1"/>
</dbReference>
<dbReference type="GO" id="GO:0016020">
    <property type="term" value="C:membrane"/>
    <property type="evidence" value="ECO:0007669"/>
    <property type="project" value="InterPro"/>
</dbReference>
<dbReference type="Gene3D" id="6.10.250.690">
    <property type="match status" value="1"/>
</dbReference>
<keyword evidence="3" id="KW-0597">Phosphoprotein</keyword>
<dbReference type="InterPro" id="IPR036097">
    <property type="entry name" value="HisK_dim/P_sf"/>
</dbReference>